<comment type="caution">
    <text evidence="2">The sequence shown here is derived from an EMBL/GenBank/DDBJ whole genome shotgun (WGS) entry which is preliminary data.</text>
</comment>
<organism evidence="2 3">
    <name type="scientific">Danaus chrysippus</name>
    <name type="common">African queen</name>
    <dbReference type="NCBI Taxonomy" id="151541"/>
    <lineage>
        <taxon>Eukaryota</taxon>
        <taxon>Metazoa</taxon>
        <taxon>Ecdysozoa</taxon>
        <taxon>Arthropoda</taxon>
        <taxon>Hexapoda</taxon>
        <taxon>Insecta</taxon>
        <taxon>Pterygota</taxon>
        <taxon>Neoptera</taxon>
        <taxon>Endopterygota</taxon>
        <taxon>Lepidoptera</taxon>
        <taxon>Glossata</taxon>
        <taxon>Ditrysia</taxon>
        <taxon>Papilionoidea</taxon>
        <taxon>Nymphalidae</taxon>
        <taxon>Danainae</taxon>
        <taxon>Danaini</taxon>
        <taxon>Danaina</taxon>
        <taxon>Danaus</taxon>
        <taxon>Anosia</taxon>
    </lineage>
</organism>
<gene>
    <name evidence="2" type="ORF">DCHRY22_LOCUS2407</name>
</gene>
<dbReference type="EMBL" id="CAKASE010000045">
    <property type="protein sequence ID" value="CAG9560805.1"/>
    <property type="molecule type" value="Genomic_DNA"/>
</dbReference>
<evidence type="ECO:0000313" key="3">
    <source>
        <dbReference type="Proteomes" id="UP000789524"/>
    </source>
</evidence>
<accession>A0A8J2QE03</accession>
<dbReference type="Proteomes" id="UP000789524">
    <property type="component" value="Unassembled WGS sequence"/>
</dbReference>
<evidence type="ECO:0000256" key="1">
    <source>
        <dbReference type="SAM" id="MobiDB-lite"/>
    </source>
</evidence>
<sequence length="113" mass="11586">MDSRRPSWRGVSAPEVHGGGGGEAVEEALIAEGVFALAAICMRRATGGDSAKAITASAAAILRVSGSGAGVRGRGPVAARTGGRRQVDRGFISYRRIDCDGPDLAILHLVSRT</sequence>
<proteinExistence type="predicted"/>
<feature type="region of interest" description="Disordered" evidence="1">
    <location>
        <begin position="1"/>
        <end position="21"/>
    </location>
</feature>
<protein>
    <submittedName>
        <fullName evidence="2">(African queen) hypothetical protein</fullName>
    </submittedName>
</protein>
<reference evidence="2" key="1">
    <citation type="submission" date="2021-09" db="EMBL/GenBank/DDBJ databases">
        <authorList>
            <person name="Martin H S."/>
        </authorList>
    </citation>
    <scope>NUCLEOTIDE SEQUENCE</scope>
</reference>
<name>A0A8J2QE03_9NEOP</name>
<evidence type="ECO:0000313" key="2">
    <source>
        <dbReference type="EMBL" id="CAG9560805.1"/>
    </source>
</evidence>
<keyword evidence="3" id="KW-1185">Reference proteome</keyword>
<dbReference type="AlphaFoldDB" id="A0A8J2QE03"/>